<feature type="compositionally biased region" description="Basic and acidic residues" evidence="1">
    <location>
        <begin position="310"/>
        <end position="322"/>
    </location>
</feature>
<dbReference type="AlphaFoldDB" id="M1UXP5"/>
<evidence type="ECO:0000313" key="2">
    <source>
        <dbReference type="EMBL" id="AGG66058.1"/>
    </source>
</evidence>
<organism evidence="2 3">
    <name type="scientific">Corynebacterium callunae DSM 20147</name>
    <dbReference type="NCBI Taxonomy" id="1121353"/>
    <lineage>
        <taxon>Bacteria</taxon>
        <taxon>Bacillati</taxon>
        <taxon>Actinomycetota</taxon>
        <taxon>Actinomycetes</taxon>
        <taxon>Mycobacteriales</taxon>
        <taxon>Corynebacteriaceae</taxon>
        <taxon>Corynebacterium</taxon>
    </lineage>
</organism>
<feature type="region of interest" description="Disordered" evidence="1">
    <location>
        <begin position="1"/>
        <end position="55"/>
    </location>
</feature>
<dbReference type="KEGG" id="ccn:H924_03040"/>
<dbReference type="STRING" id="1121353.H924_03040"/>
<dbReference type="Pfam" id="PF12006">
    <property type="entry name" value="DUF3500"/>
    <property type="match status" value="1"/>
</dbReference>
<accession>M1UXP5</accession>
<keyword evidence="3" id="KW-1185">Reference proteome</keyword>
<dbReference type="PANTHER" id="PTHR37489">
    <property type="entry name" value="DUF3500 DOMAIN-CONTAINING PROTEIN"/>
    <property type="match status" value="1"/>
</dbReference>
<protein>
    <submittedName>
        <fullName evidence="2">Uncharacterized protein</fullName>
    </submittedName>
</protein>
<reference evidence="2 3" key="1">
    <citation type="submission" date="2013-02" db="EMBL/GenBank/DDBJ databases">
        <title>The complete genome sequence of Corynebacterium callunae DSM 20147.</title>
        <authorList>
            <person name="Ruckert C."/>
            <person name="Albersmeier A."/>
            <person name="Kalinowski J."/>
        </authorList>
    </citation>
    <scope>NUCLEOTIDE SEQUENCE [LARGE SCALE GENOMIC DNA]</scope>
    <source>
        <strain evidence="2 3">DSM 20147</strain>
    </source>
</reference>
<evidence type="ECO:0000256" key="1">
    <source>
        <dbReference type="SAM" id="MobiDB-lite"/>
    </source>
</evidence>
<dbReference type="eggNOG" id="COG0715">
    <property type="taxonomic scope" value="Bacteria"/>
</dbReference>
<dbReference type="RefSeq" id="WP_015650496.1">
    <property type="nucleotide sequence ID" value="NC_020506.1"/>
</dbReference>
<dbReference type="EMBL" id="CP004354">
    <property type="protein sequence ID" value="AGG66058.1"/>
    <property type="molecule type" value="Genomic_DNA"/>
</dbReference>
<name>M1UXP5_9CORY</name>
<feature type="compositionally biased region" description="Low complexity" evidence="1">
    <location>
        <begin position="37"/>
        <end position="52"/>
    </location>
</feature>
<feature type="region of interest" description="Disordered" evidence="1">
    <location>
        <begin position="293"/>
        <end position="322"/>
    </location>
</feature>
<feature type="compositionally biased region" description="Polar residues" evidence="1">
    <location>
        <begin position="19"/>
        <end position="31"/>
    </location>
</feature>
<feature type="compositionally biased region" description="Polar residues" evidence="1">
    <location>
        <begin position="1"/>
        <end position="11"/>
    </location>
</feature>
<dbReference type="PATRIC" id="fig|1121353.3.peg.629"/>
<sequence>MATTLAASSLGLSGCAPQQGETPTVSEQPSKVASVMQTASQEASTSTSFEATPGQETSLTARGFLGYLNEEQRAALLGSGLDINSLSRAQQVTALRVLESVFNEDAYRILAGVIDHVAQEPTEDVSQHHFLRFSQEPATDQTWQLSLEGPVAGVEATFFPDGQITFQSGHIELSAADIAEVAADVDVPFKNSRIHDSALAFFNSLTEDQRAALQTDSTSENAGLKGSELSTEQQQLLISITSNWVELADPKAKSQQKEEIAETIDETYFSWSSQGPDGMQFRISGPEVYIQYQESRPAEADPAVPGTPEIHSEFRDPNPNES</sequence>
<proteinExistence type="predicted"/>
<dbReference type="InterPro" id="IPR021889">
    <property type="entry name" value="DUF3500"/>
</dbReference>
<gene>
    <name evidence="2" type="ORF">H924_03040</name>
</gene>
<dbReference type="PANTHER" id="PTHR37489:SF1">
    <property type="entry name" value="DUF3500 DOMAIN-CONTAINING PROTEIN"/>
    <property type="match status" value="1"/>
</dbReference>
<evidence type="ECO:0000313" key="3">
    <source>
        <dbReference type="Proteomes" id="UP000011760"/>
    </source>
</evidence>
<dbReference type="Proteomes" id="UP000011760">
    <property type="component" value="Chromosome"/>
</dbReference>
<dbReference type="HOGENOM" id="CLU_074765_0_0_11"/>